<dbReference type="GO" id="GO:0030170">
    <property type="term" value="F:pyridoxal phosphate binding"/>
    <property type="evidence" value="ECO:0007669"/>
    <property type="project" value="InterPro"/>
</dbReference>
<protein>
    <recommendedName>
        <fullName evidence="1">MOSC domain-containing protein</fullName>
    </recommendedName>
</protein>
<evidence type="ECO:0000313" key="3">
    <source>
        <dbReference type="Proteomes" id="UP000070444"/>
    </source>
</evidence>
<dbReference type="PANTHER" id="PTHR14237">
    <property type="entry name" value="MOLYBDOPTERIN COFACTOR SULFURASE MOSC"/>
    <property type="match status" value="1"/>
</dbReference>
<dbReference type="Pfam" id="PF03473">
    <property type="entry name" value="MOSC"/>
    <property type="match status" value="1"/>
</dbReference>
<dbReference type="STRING" id="796925.A0A137P6A9"/>
<gene>
    <name evidence="2" type="ORF">CONCODRAFT_78793</name>
</gene>
<dbReference type="OMA" id="ARQYPQM"/>
<dbReference type="Proteomes" id="UP000070444">
    <property type="component" value="Unassembled WGS sequence"/>
</dbReference>
<proteinExistence type="predicted"/>
<dbReference type="PROSITE" id="PS51340">
    <property type="entry name" value="MOSC"/>
    <property type="match status" value="1"/>
</dbReference>
<dbReference type="InterPro" id="IPR005303">
    <property type="entry name" value="MOCOS_middle"/>
</dbReference>
<dbReference type="PANTHER" id="PTHR14237:SF19">
    <property type="entry name" value="MITOCHONDRIAL AMIDOXIME REDUCING COMPONENT 1"/>
    <property type="match status" value="1"/>
</dbReference>
<name>A0A137P6A9_CONC2</name>
<dbReference type="InterPro" id="IPR011037">
    <property type="entry name" value="Pyrv_Knase-like_insert_dom_sf"/>
</dbReference>
<dbReference type="AlphaFoldDB" id="A0A137P6A9"/>
<organism evidence="2 3">
    <name type="scientific">Conidiobolus coronatus (strain ATCC 28846 / CBS 209.66 / NRRL 28638)</name>
    <name type="common">Delacroixia coronata</name>
    <dbReference type="NCBI Taxonomy" id="796925"/>
    <lineage>
        <taxon>Eukaryota</taxon>
        <taxon>Fungi</taxon>
        <taxon>Fungi incertae sedis</taxon>
        <taxon>Zoopagomycota</taxon>
        <taxon>Entomophthoromycotina</taxon>
        <taxon>Entomophthoromycetes</taxon>
        <taxon>Entomophthorales</taxon>
        <taxon>Ancylistaceae</taxon>
        <taxon>Conidiobolus</taxon>
    </lineage>
</organism>
<dbReference type="GO" id="GO:0003824">
    <property type="term" value="F:catalytic activity"/>
    <property type="evidence" value="ECO:0007669"/>
    <property type="project" value="InterPro"/>
</dbReference>
<dbReference type="InterPro" id="IPR005302">
    <property type="entry name" value="MoCF_Sase_C"/>
</dbReference>
<accession>A0A137P6A9</accession>
<dbReference type="GO" id="GO:0030151">
    <property type="term" value="F:molybdenum ion binding"/>
    <property type="evidence" value="ECO:0007669"/>
    <property type="project" value="InterPro"/>
</dbReference>
<feature type="domain" description="MOSC" evidence="1">
    <location>
        <begin position="136"/>
        <end position="287"/>
    </location>
</feature>
<evidence type="ECO:0000313" key="2">
    <source>
        <dbReference type="EMBL" id="KXN70542.1"/>
    </source>
</evidence>
<dbReference type="SUPFAM" id="SSF141673">
    <property type="entry name" value="MOSC N-terminal domain-like"/>
    <property type="match status" value="1"/>
</dbReference>
<keyword evidence="3" id="KW-1185">Reference proteome</keyword>
<sequence>MTKIIKLEKIIIYPVKSCKGIEVEQCQVTKSGLELDRRFVIIDKDNKMITGRTFPKTVTVVTKIIQENEETFVELSYEGFEPLKLATDINKIKQSAEGSLVKIWETDVHAYYMGDEAANWISKVLETEAKIYMKGENIREPLNVELGHLEFVPNFNFADKYPFNFVSHSSIQNIQKELPSDELKNTVNENNFRPNLVLSGSDPHEEDRWAEVKVGNLKFEGAEPCSRCMFPNVNPENGIAHPTEPSKTMMKHRRVYPNISRFRSFMGAHFIHTNEGTLKVGDLVTVLKEQDPTQV</sequence>
<dbReference type="SUPFAM" id="SSF50800">
    <property type="entry name" value="PK beta-barrel domain-like"/>
    <property type="match status" value="1"/>
</dbReference>
<dbReference type="OrthoDB" id="17255at2759"/>
<evidence type="ECO:0000259" key="1">
    <source>
        <dbReference type="PROSITE" id="PS51340"/>
    </source>
</evidence>
<reference evidence="2 3" key="1">
    <citation type="journal article" date="2015" name="Genome Biol. Evol.">
        <title>Phylogenomic analyses indicate that early fungi evolved digesting cell walls of algal ancestors of land plants.</title>
        <authorList>
            <person name="Chang Y."/>
            <person name="Wang S."/>
            <person name="Sekimoto S."/>
            <person name="Aerts A.L."/>
            <person name="Choi C."/>
            <person name="Clum A."/>
            <person name="LaButti K.M."/>
            <person name="Lindquist E.A."/>
            <person name="Yee Ngan C."/>
            <person name="Ohm R.A."/>
            <person name="Salamov A.A."/>
            <person name="Grigoriev I.V."/>
            <person name="Spatafora J.W."/>
            <person name="Berbee M.L."/>
        </authorList>
    </citation>
    <scope>NUCLEOTIDE SEQUENCE [LARGE SCALE GENOMIC DNA]</scope>
    <source>
        <strain evidence="2 3">NRRL 28638</strain>
    </source>
</reference>
<dbReference type="Pfam" id="PF03476">
    <property type="entry name" value="MOSC_N"/>
    <property type="match status" value="1"/>
</dbReference>
<dbReference type="EMBL" id="KQ964499">
    <property type="protein sequence ID" value="KXN70542.1"/>
    <property type="molecule type" value="Genomic_DNA"/>
</dbReference>